<keyword evidence="6" id="KW-1185">Reference proteome</keyword>
<dbReference type="Pfam" id="PF00078">
    <property type="entry name" value="RVT_1"/>
    <property type="match status" value="1"/>
</dbReference>
<organism evidence="4">
    <name type="scientific">Cladocopium goreaui</name>
    <dbReference type="NCBI Taxonomy" id="2562237"/>
    <lineage>
        <taxon>Eukaryota</taxon>
        <taxon>Sar</taxon>
        <taxon>Alveolata</taxon>
        <taxon>Dinophyceae</taxon>
        <taxon>Suessiales</taxon>
        <taxon>Symbiodiniaceae</taxon>
        <taxon>Cladocopium</taxon>
    </lineage>
</organism>
<gene>
    <name evidence="4" type="ORF">C1SCF055_LOCUS16360</name>
</gene>
<dbReference type="InterPro" id="IPR000477">
    <property type="entry name" value="RT_dom"/>
</dbReference>
<name>A0A9P1CCU9_9DINO</name>
<reference evidence="4" key="1">
    <citation type="submission" date="2022-10" db="EMBL/GenBank/DDBJ databases">
        <authorList>
            <person name="Chen Y."/>
            <person name="Dougan E. K."/>
            <person name="Chan C."/>
            <person name="Rhodes N."/>
            <person name="Thang M."/>
        </authorList>
    </citation>
    <scope>NUCLEOTIDE SEQUENCE</scope>
</reference>
<dbReference type="PROSITE" id="PS50878">
    <property type="entry name" value="RT_POL"/>
    <property type="match status" value="1"/>
</dbReference>
<accession>A0A9P1CCU9</accession>
<sequence length="517" mass="58484">MDFKQAYDRMRPEVSTLLLKRLNWPVEICDLLYEAWGQQHRWISWENETLSFPVHAPATPQGCPLAPLLLAVWTSAGARATHDDRCTLKVYMDDRTLHTCCWDAVMSQISRWEAWSLSVGLKEGPEKTKVIAKGKKHLDLLAKGPQSWIETDMRMLGAVTVSRKRAYHQVEKDRIDKAHLRAVLFRSVGLPWERALEAYKLFVLSVLNYGWLAQPPTQATADKFFSLFNQDGVSVGPTWSHNFPFFTANEDDPNGRSPKLPGTQNGWGHLGGCELSAGGPDSAESPRSVDSEGPFTRGFPDPTSIEEQKLAYCRSLEHQLEEGNKSLQQQNIERKKQLHEAAEQQKQALLLHMEQQVKMQEMALDEQTNHALMGLKKAALDQRAALEQQAASLTLEYQQRKMQEEFAATQAEMQRQYVDSATKLHSEVQQNQYESKSKMQREWERQLKERHEVLGPASMNMPPPMIPQAPVGTIASVGSMRHVPMPVRTVVPSSPSYSSCSVPVQTRPPQVASFRYA</sequence>
<evidence type="ECO:0000313" key="4">
    <source>
        <dbReference type="EMBL" id="CAI3989274.1"/>
    </source>
</evidence>
<dbReference type="EMBL" id="CAMXCT030001351">
    <property type="protein sequence ID" value="CAL4776586.1"/>
    <property type="molecule type" value="Genomic_DNA"/>
</dbReference>
<evidence type="ECO:0000259" key="3">
    <source>
        <dbReference type="PROSITE" id="PS50878"/>
    </source>
</evidence>
<evidence type="ECO:0000313" key="5">
    <source>
        <dbReference type="EMBL" id="CAL1142649.1"/>
    </source>
</evidence>
<dbReference type="EMBL" id="CAMXCT020001351">
    <property type="protein sequence ID" value="CAL1142649.1"/>
    <property type="molecule type" value="Genomic_DNA"/>
</dbReference>
<comment type="caution">
    <text evidence="4">The sequence shown here is derived from an EMBL/GenBank/DDBJ whole genome shotgun (WGS) entry which is preliminary data.</text>
</comment>
<protein>
    <recommendedName>
        <fullName evidence="3">Reverse transcriptase domain-containing protein</fullName>
    </recommendedName>
</protein>
<feature type="region of interest" description="Disordered" evidence="2">
    <location>
        <begin position="273"/>
        <end position="302"/>
    </location>
</feature>
<evidence type="ECO:0000256" key="2">
    <source>
        <dbReference type="SAM" id="MobiDB-lite"/>
    </source>
</evidence>
<dbReference type="Proteomes" id="UP001152797">
    <property type="component" value="Unassembled WGS sequence"/>
</dbReference>
<proteinExistence type="predicted"/>
<reference evidence="5" key="2">
    <citation type="submission" date="2024-04" db="EMBL/GenBank/DDBJ databases">
        <authorList>
            <person name="Chen Y."/>
            <person name="Shah S."/>
            <person name="Dougan E. K."/>
            <person name="Thang M."/>
            <person name="Chan C."/>
        </authorList>
    </citation>
    <scope>NUCLEOTIDE SEQUENCE [LARGE SCALE GENOMIC DNA]</scope>
</reference>
<evidence type="ECO:0000313" key="6">
    <source>
        <dbReference type="Proteomes" id="UP001152797"/>
    </source>
</evidence>
<feature type="domain" description="Reverse transcriptase" evidence="3">
    <location>
        <begin position="1"/>
        <end position="153"/>
    </location>
</feature>
<dbReference type="EMBL" id="CAMXCT010001351">
    <property type="protein sequence ID" value="CAI3989274.1"/>
    <property type="molecule type" value="Genomic_DNA"/>
</dbReference>
<keyword evidence="1" id="KW-0175">Coiled coil</keyword>
<feature type="coiled-coil region" evidence="1">
    <location>
        <begin position="313"/>
        <end position="352"/>
    </location>
</feature>
<evidence type="ECO:0000256" key="1">
    <source>
        <dbReference type="SAM" id="Coils"/>
    </source>
</evidence>
<dbReference type="OrthoDB" id="439394at2759"/>
<dbReference type="AlphaFoldDB" id="A0A9P1CCU9"/>
<feature type="coiled-coil region" evidence="1">
    <location>
        <begin position="376"/>
        <end position="403"/>
    </location>
</feature>